<protein>
    <recommendedName>
        <fullName evidence="1">F-box domain-containing protein</fullName>
    </recommendedName>
</protein>
<dbReference type="Proteomes" id="UP000655225">
    <property type="component" value="Unassembled WGS sequence"/>
</dbReference>
<organism evidence="2 3">
    <name type="scientific">Tetracentron sinense</name>
    <name type="common">Spur-leaf</name>
    <dbReference type="NCBI Taxonomy" id="13715"/>
    <lineage>
        <taxon>Eukaryota</taxon>
        <taxon>Viridiplantae</taxon>
        <taxon>Streptophyta</taxon>
        <taxon>Embryophyta</taxon>
        <taxon>Tracheophyta</taxon>
        <taxon>Spermatophyta</taxon>
        <taxon>Magnoliopsida</taxon>
        <taxon>Trochodendrales</taxon>
        <taxon>Trochodendraceae</taxon>
        <taxon>Tetracentron</taxon>
    </lineage>
</organism>
<dbReference type="InterPro" id="IPR032675">
    <property type="entry name" value="LRR_dom_sf"/>
</dbReference>
<sequence length="456" mass="51832">MEDLPASVIFEILSRVNDSADLARCRLVSKTLNALSYEVRSLNLLCSFDRYLKSRALETKTLITPFKTIFKNLLLKSRNIESISVGVEKPLQGISDDDVDDESDDLYLTEVNFVSEWLPEISGRLRSLSISDFWIQSCWRRSEVLSVISSYCHNLAKLEVKNAWLSVEGLKPMSKLTSLTLKFVRLDDEDLNKVNDCFLSLEVLNLIGVGGLREPRIHLLHLKMCQWTVSNAPLSLTIHAPTLTELKLNCVKPKSLVLETPLLFSLHLSIEKTSEWGMKQFLNLNSLRIESTDLYNLICLFPCCKTVEKLMVDSPKLSEQVEVRREVSFEALFHVFSNLSSLTLGPGAWLELETCFRMEGLKGKSGMKGLREMVAHLVVNKVQITQSFISRVLDQCTNLFEMTLLIHRDVDSAIANNLISCCMADFPRVRWRWGMWKEGTKDTWVCNGVDSAIQDV</sequence>
<dbReference type="OrthoDB" id="2242903at2759"/>
<accession>A0A835DKH7</accession>
<dbReference type="PANTHER" id="PTHR31215">
    <property type="entry name" value="OS05G0510400 PROTEIN-RELATED"/>
    <property type="match status" value="1"/>
</dbReference>
<dbReference type="SUPFAM" id="SSF52047">
    <property type="entry name" value="RNI-like"/>
    <property type="match status" value="1"/>
</dbReference>
<feature type="domain" description="F-box" evidence="1">
    <location>
        <begin position="4"/>
        <end position="45"/>
    </location>
</feature>
<proteinExistence type="predicted"/>
<name>A0A835DKH7_TETSI</name>
<dbReference type="OMA" id="CQWTVSN"/>
<dbReference type="Gene3D" id="3.80.10.10">
    <property type="entry name" value="Ribonuclease Inhibitor"/>
    <property type="match status" value="1"/>
</dbReference>
<dbReference type="AlphaFoldDB" id="A0A835DKH7"/>
<dbReference type="SMART" id="SM00256">
    <property type="entry name" value="FBOX"/>
    <property type="match status" value="1"/>
</dbReference>
<reference evidence="2 3" key="1">
    <citation type="submission" date="2020-04" db="EMBL/GenBank/DDBJ databases">
        <title>Plant Genome Project.</title>
        <authorList>
            <person name="Zhang R.-G."/>
        </authorList>
    </citation>
    <scope>NUCLEOTIDE SEQUENCE [LARGE SCALE GENOMIC DNA]</scope>
    <source>
        <strain evidence="2">YNK0</strain>
        <tissue evidence="2">Leaf</tissue>
    </source>
</reference>
<dbReference type="Pfam" id="PF12937">
    <property type="entry name" value="F-box-like"/>
    <property type="match status" value="1"/>
</dbReference>
<keyword evidence="3" id="KW-1185">Reference proteome</keyword>
<dbReference type="EMBL" id="JABCRI010000004">
    <property type="protein sequence ID" value="KAF8406906.1"/>
    <property type="molecule type" value="Genomic_DNA"/>
</dbReference>
<gene>
    <name evidence="2" type="ORF">HHK36_006027</name>
</gene>
<dbReference type="InterPro" id="IPR044809">
    <property type="entry name" value="AUF1-like"/>
</dbReference>
<evidence type="ECO:0000313" key="3">
    <source>
        <dbReference type="Proteomes" id="UP000655225"/>
    </source>
</evidence>
<dbReference type="InterPro" id="IPR001810">
    <property type="entry name" value="F-box_dom"/>
</dbReference>
<comment type="caution">
    <text evidence="2">The sequence shown here is derived from an EMBL/GenBank/DDBJ whole genome shotgun (WGS) entry which is preliminary data.</text>
</comment>
<evidence type="ECO:0000259" key="1">
    <source>
        <dbReference type="SMART" id="SM00256"/>
    </source>
</evidence>
<dbReference type="InterPro" id="IPR036047">
    <property type="entry name" value="F-box-like_dom_sf"/>
</dbReference>
<dbReference type="SUPFAM" id="SSF81383">
    <property type="entry name" value="F-box domain"/>
    <property type="match status" value="1"/>
</dbReference>
<evidence type="ECO:0000313" key="2">
    <source>
        <dbReference type="EMBL" id="KAF8406906.1"/>
    </source>
</evidence>